<keyword evidence="10 11" id="KW-0511">Multifunctional enzyme</keyword>
<dbReference type="GeneID" id="112603317"/>
<evidence type="ECO:0000256" key="9">
    <source>
        <dbReference type="ARBA" id="ARBA00023150"/>
    </source>
</evidence>
<dbReference type="Pfam" id="PF00899">
    <property type="entry name" value="ThiF"/>
    <property type="match status" value="1"/>
</dbReference>
<dbReference type="SMART" id="SM00450">
    <property type="entry name" value="RHOD"/>
    <property type="match status" value="1"/>
</dbReference>
<dbReference type="CDD" id="cd00757">
    <property type="entry name" value="ThiF_MoeB_HesA_family"/>
    <property type="match status" value="1"/>
</dbReference>
<evidence type="ECO:0000256" key="1">
    <source>
        <dbReference type="ARBA" id="ARBA00004514"/>
    </source>
</evidence>
<feature type="binding site" evidence="11">
    <location>
        <position position="107"/>
    </location>
    <ligand>
        <name>ATP</name>
        <dbReference type="ChEBI" id="CHEBI:30616"/>
    </ligand>
</feature>
<dbReference type="GO" id="GO:0004792">
    <property type="term" value="F:thiosulfate-cyanide sulfurtransferase activity"/>
    <property type="evidence" value="ECO:0007669"/>
    <property type="project" value="TreeGrafter"/>
</dbReference>
<dbReference type="GO" id="GO:0005829">
    <property type="term" value="C:cytosol"/>
    <property type="evidence" value="ECO:0007669"/>
    <property type="project" value="UniProtKB-SubCell"/>
</dbReference>
<evidence type="ECO:0000256" key="6">
    <source>
        <dbReference type="ARBA" id="ARBA00022741"/>
    </source>
</evidence>
<feature type="binding site" evidence="11">
    <location>
        <position position="216"/>
    </location>
    <ligand>
        <name>Zn(2+)</name>
        <dbReference type="ChEBI" id="CHEBI:29105"/>
    </ligand>
</feature>
<dbReference type="InterPro" id="IPR035985">
    <property type="entry name" value="Ubiquitin-activating_enz"/>
</dbReference>
<dbReference type="GO" id="GO:0032447">
    <property type="term" value="P:protein urmylation"/>
    <property type="evidence" value="ECO:0007669"/>
    <property type="project" value="TreeGrafter"/>
</dbReference>
<feature type="binding site" evidence="11">
    <location>
        <position position="86"/>
    </location>
    <ligand>
        <name>ATP</name>
        <dbReference type="ChEBI" id="CHEBI:30616"/>
    </ligand>
</feature>
<dbReference type="PANTHER" id="PTHR10953:SF102">
    <property type="entry name" value="ADENYLYLTRANSFERASE AND SULFURTRANSFERASE MOCS3"/>
    <property type="match status" value="1"/>
</dbReference>
<dbReference type="EC" id="2.8.1.-" evidence="11"/>
<keyword evidence="2 11" id="KW-0963">Cytoplasm</keyword>
<sequence>MSSCLDNAEDTNVIHNNEEISRLSAEIALLNVELNKKTALLKKKQKQCLTKFDINRYSRQIILPEIGVEGQKKLKTSSVLIIGVGGLGCPSSMYLASAGVGTIGLVDYDEVELSNLHRQLLHAQCNVGMRKVESGKLSLNRMNEDVNIVVHDVQLDGQNSLDIFKQYDVIIDASDNLVTRYIINDTCVKAGKPLVSGSAIHFDGQLTVYNYKGSICFRCLHPKPQSPETVGNCASAGVLGPVPGVIGVLQAMETIKIIVDHPNVLYNSLLLYDGGDCEFKKIKLTNVKRSGCICTKNPEDITITMDYEEFCGSKANDKFKVLNLLKENERITVFDLNELVSKKNPFLMIDVRKKVEYDMCHLPFSINIQLSDLKSKDTRSKLIEEINSFGKMTPNLITICRRGNDSQRAVDELKKYKEITDNVKWIKDVIGGLYEWSMQVDKNFPIY</sequence>
<dbReference type="NCBIfam" id="NF004281">
    <property type="entry name" value="PRK05690.1"/>
    <property type="match status" value="1"/>
</dbReference>
<reference evidence="13" key="1">
    <citation type="submission" date="2017-10" db="EMBL/GenBank/DDBJ databases">
        <title>Transcriptome Assembly of Sugarcane Aphid Adults.</title>
        <authorList>
            <person name="Scully E.D."/>
            <person name="Palmer N.A."/>
            <person name="Geib S.M."/>
            <person name="Sarath G."/>
            <person name="Sattler S.E."/>
        </authorList>
    </citation>
    <scope>NUCLEOTIDE SEQUENCE</scope>
    <source>
        <tissue evidence="13">Whole body</tissue>
    </source>
</reference>
<evidence type="ECO:0000256" key="2">
    <source>
        <dbReference type="ARBA" id="ARBA00022490"/>
    </source>
</evidence>
<dbReference type="GO" id="GO:0046872">
    <property type="term" value="F:metal ion binding"/>
    <property type="evidence" value="ECO:0007669"/>
    <property type="project" value="UniProtKB-KW"/>
</dbReference>
<dbReference type="GO" id="GO:0002143">
    <property type="term" value="P:tRNA wobble position uridine thiolation"/>
    <property type="evidence" value="ECO:0007669"/>
    <property type="project" value="InterPro"/>
</dbReference>
<evidence type="ECO:0000256" key="4">
    <source>
        <dbReference type="ARBA" id="ARBA00022694"/>
    </source>
</evidence>
<feature type="active site" description="Cysteine persulfide intermediate; for sulfurtransferase activity" evidence="11">
    <location>
        <position position="400"/>
    </location>
</feature>
<feature type="active site" description="Glycyl thioester intermediate; for adenylyltransferase activity" evidence="11">
    <location>
        <position position="233"/>
    </location>
</feature>
<comment type="cofactor">
    <cofactor evidence="11">
        <name>Zn(2+)</name>
        <dbReference type="ChEBI" id="CHEBI:29105"/>
    </cofactor>
    <text evidence="11">Binds 1 zinc ion per subunit.</text>
</comment>
<dbReference type="GO" id="GO:0005524">
    <property type="term" value="F:ATP binding"/>
    <property type="evidence" value="ECO:0007669"/>
    <property type="project" value="UniProtKB-KW"/>
</dbReference>
<proteinExistence type="inferred from homology"/>
<keyword evidence="6 11" id="KW-0547">Nucleotide-binding</keyword>
<comment type="pathway">
    <text evidence="11">tRNA modification; 5-methoxycarbonylmethyl-2-thiouridine-tRNA biosynthesis.</text>
</comment>
<dbReference type="PROSITE" id="PS50206">
    <property type="entry name" value="RHODANESE_3"/>
    <property type="match status" value="1"/>
</dbReference>
<keyword evidence="7 11" id="KW-0862">Zinc</keyword>
<dbReference type="CTD" id="34187"/>
<feature type="binding site" evidence="11">
    <location>
        <begin position="114"/>
        <end position="118"/>
    </location>
    <ligand>
        <name>ATP</name>
        <dbReference type="ChEBI" id="CHEBI:30616"/>
    </ligand>
</feature>
<dbReference type="SUPFAM" id="SSF69572">
    <property type="entry name" value="Activating enzymes of the ubiquitin-like proteins"/>
    <property type="match status" value="1"/>
</dbReference>
<dbReference type="PANTHER" id="PTHR10953">
    <property type="entry name" value="UBIQUITIN-ACTIVATING ENZYME E1"/>
    <property type="match status" value="1"/>
</dbReference>
<organism evidence="13">
    <name type="scientific">Melanaphis sacchari</name>
    <dbReference type="NCBI Taxonomy" id="742174"/>
    <lineage>
        <taxon>Eukaryota</taxon>
        <taxon>Metazoa</taxon>
        <taxon>Ecdysozoa</taxon>
        <taxon>Arthropoda</taxon>
        <taxon>Hexapoda</taxon>
        <taxon>Insecta</taxon>
        <taxon>Pterygota</taxon>
        <taxon>Neoptera</taxon>
        <taxon>Paraneoptera</taxon>
        <taxon>Hemiptera</taxon>
        <taxon>Sternorrhyncha</taxon>
        <taxon>Aphidomorpha</taxon>
        <taxon>Aphidoidea</taxon>
        <taxon>Aphididae</taxon>
        <taxon>Aphidini</taxon>
        <taxon>Melanaphis</taxon>
    </lineage>
</organism>
<dbReference type="GO" id="GO:0006777">
    <property type="term" value="P:Mo-molybdopterin cofactor biosynthetic process"/>
    <property type="evidence" value="ECO:0007669"/>
    <property type="project" value="UniProtKB-UniRule"/>
</dbReference>
<dbReference type="InterPro" id="IPR045886">
    <property type="entry name" value="ThiF/MoeB/HesA"/>
</dbReference>
<evidence type="ECO:0000256" key="5">
    <source>
        <dbReference type="ARBA" id="ARBA00022723"/>
    </source>
</evidence>
<feature type="domain" description="Rhodanese" evidence="12">
    <location>
        <begin position="342"/>
        <end position="445"/>
    </location>
</feature>
<evidence type="ECO:0000313" key="13">
    <source>
        <dbReference type="EMBL" id="MBW17410.1"/>
    </source>
</evidence>
<dbReference type="InterPro" id="IPR000594">
    <property type="entry name" value="ThiF_NAD_FAD-bd"/>
</dbReference>
<dbReference type="AlphaFoldDB" id="A0A2H8TTY6"/>
<keyword evidence="9 11" id="KW-0501">Molybdenum cofactor biosynthesis</keyword>
<keyword evidence="3 11" id="KW-0808">Transferase</keyword>
<evidence type="ECO:0000256" key="8">
    <source>
        <dbReference type="ARBA" id="ARBA00022840"/>
    </source>
</evidence>
<dbReference type="Gene3D" id="3.40.50.720">
    <property type="entry name" value="NAD(P)-binding Rossmann-like Domain"/>
    <property type="match status" value="1"/>
</dbReference>
<dbReference type="InterPro" id="IPR001763">
    <property type="entry name" value="Rhodanese-like_dom"/>
</dbReference>
<dbReference type="HAMAP" id="MF_03049">
    <property type="entry name" value="MOCS3_Uba4"/>
    <property type="match status" value="1"/>
</dbReference>
<comment type="caution">
    <text evidence="11">Lacks conserved residue(s) required for the propagation of feature annotation.</text>
</comment>
<dbReference type="EMBL" id="GFXV01005605">
    <property type="protein sequence ID" value="MBW17410.1"/>
    <property type="molecule type" value="Transcribed_RNA"/>
</dbReference>
<dbReference type="EC" id="2.7.7.-" evidence="11"/>
<dbReference type="Pfam" id="PF00581">
    <property type="entry name" value="Rhodanese"/>
    <property type="match status" value="1"/>
</dbReference>
<keyword evidence="5 11" id="KW-0479">Metal-binding</keyword>
<feature type="binding site" evidence="11">
    <location>
        <begin position="175"/>
        <end position="176"/>
    </location>
    <ligand>
        <name>ATP</name>
        <dbReference type="ChEBI" id="CHEBI:30616"/>
    </ligand>
</feature>
<keyword evidence="13" id="KW-0548">Nucleotidyltransferase</keyword>
<comment type="similarity">
    <text evidence="11">In the N-terminal section; belongs to the HesA/MoeB/ThiF family. UBA4 subfamily.</text>
</comment>
<dbReference type="GO" id="GO:0070566">
    <property type="term" value="F:adenylyltransferase activity"/>
    <property type="evidence" value="ECO:0007669"/>
    <property type="project" value="InterPro"/>
</dbReference>
<evidence type="ECO:0000256" key="3">
    <source>
        <dbReference type="ARBA" id="ARBA00022679"/>
    </source>
</evidence>
<dbReference type="OrthoDB" id="10261062at2759"/>
<dbReference type="FunFam" id="3.40.250.10:FF:000014">
    <property type="entry name" value="Adenylyltransferase and sulfurtransferase MOCS3"/>
    <property type="match status" value="1"/>
</dbReference>
<protein>
    <recommendedName>
        <fullName evidence="11">Adenylyltransferase and sulfurtransferase MOCS3 homolog</fullName>
    </recommendedName>
    <alternativeName>
        <fullName evidence="11">UBA4 homolog</fullName>
    </alternativeName>
    <alternativeName>
        <fullName evidence="11">Ubiquitin-like protein activator 4 homolog</fullName>
    </alternativeName>
    <domain>
        <recommendedName>
            <fullName evidence="11">Adenylyltransferase</fullName>
            <ecNumber evidence="11">2.7.7.-</ecNumber>
        </recommendedName>
    </domain>
    <domain>
        <recommendedName>
            <fullName evidence="11">Sulfurtransferase</fullName>
            <ecNumber evidence="11">2.8.1.-</ecNumber>
        </recommendedName>
    </domain>
</protein>
<keyword evidence="4 11" id="KW-0819">tRNA processing</keyword>
<name>A0A2H8TTY6_9HEMI</name>
<comment type="subcellular location">
    <subcellularLocation>
        <location evidence="1">Cytoplasm</location>
        <location evidence="1">Cytosol</location>
    </subcellularLocation>
</comment>
<accession>A0A2H8TTY6</accession>
<comment type="function">
    <text evidence="11">Plays a central role in 2-thiolation of mcm(5)S(2)U at tRNA wobble positions of cytosolic tRNA(Lys), tRNA(Glu) and tRNA(Gln). Acts by mediating the C-terminal thiocarboxylation of the sulfur carrier URM1. Its N-terminus first activates URM1 as acyl-adenylate (-COAMP), then the persulfide sulfur on the catalytic cysteine is transferred to URM1 to form thiocarboxylation (-COSH) of its C-terminus. The reaction probably involves hydrogen sulfide that is generated from the persulfide intermediate and that acts as nucleophile towards URM1. Subsequently, a transient disulfide bond is formed. Does not use thiosulfate as sulfur donor; NFS1 probably acting as a sulfur donor for thiocarboxylation reactions.</text>
</comment>
<dbReference type="UniPathway" id="UPA00988"/>
<dbReference type="Gene3D" id="3.40.250.10">
    <property type="entry name" value="Rhodanese-like domain"/>
    <property type="match status" value="1"/>
</dbReference>
<keyword evidence="8 11" id="KW-0067">ATP-binding</keyword>
<evidence type="ECO:0000256" key="7">
    <source>
        <dbReference type="ARBA" id="ARBA00022833"/>
    </source>
</evidence>
<dbReference type="FunFam" id="3.40.50.720:FF:000033">
    <property type="entry name" value="Adenylyltransferase and sulfurtransferase MOCS3"/>
    <property type="match status" value="1"/>
</dbReference>
<dbReference type="GO" id="GO:0042292">
    <property type="term" value="F:URM1 activating enzyme activity"/>
    <property type="evidence" value="ECO:0007669"/>
    <property type="project" value="TreeGrafter"/>
</dbReference>
<feature type="binding site" evidence="11">
    <location>
        <position position="131"/>
    </location>
    <ligand>
        <name>ATP</name>
        <dbReference type="ChEBI" id="CHEBI:30616"/>
    </ligand>
</feature>
<dbReference type="InterPro" id="IPR028885">
    <property type="entry name" value="MOCS3/Uba4"/>
</dbReference>
<feature type="binding site" evidence="11">
    <location>
        <position position="294"/>
    </location>
    <ligand>
        <name>Zn(2+)</name>
        <dbReference type="ChEBI" id="CHEBI:29105"/>
    </ligand>
</feature>
<dbReference type="InterPro" id="IPR036873">
    <property type="entry name" value="Rhodanese-like_dom_sf"/>
</dbReference>
<evidence type="ECO:0000256" key="10">
    <source>
        <dbReference type="ARBA" id="ARBA00023268"/>
    </source>
</evidence>
<evidence type="ECO:0000259" key="12">
    <source>
        <dbReference type="PROSITE" id="PS50206"/>
    </source>
</evidence>
<dbReference type="RefSeq" id="XP_025207622.1">
    <property type="nucleotide sequence ID" value="XM_025351837.1"/>
</dbReference>
<evidence type="ECO:0000256" key="11">
    <source>
        <dbReference type="HAMAP-Rule" id="MF_03049"/>
    </source>
</evidence>
<feature type="binding site" evidence="11">
    <location>
        <position position="219"/>
    </location>
    <ligand>
        <name>Zn(2+)</name>
        <dbReference type="ChEBI" id="CHEBI:29105"/>
    </ligand>
</feature>